<dbReference type="InterPro" id="IPR029052">
    <property type="entry name" value="Metallo-depent_PP-like"/>
</dbReference>
<evidence type="ECO:0000256" key="2">
    <source>
        <dbReference type="RuleBase" id="RU362039"/>
    </source>
</evidence>
<proteinExistence type="inferred from homology"/>
<comment type="similarity">
    <text evidence="1 2">Belongs to the metallophosphoesterase superfamily. YfcE family.</text>
</comment>
<dbReference type="NCBIfam" id="TIGR00040">
    <property type="entry name" value="yfcE"/>
    <property type="match status" value="1"/>
</dbReference>
<dbReference type="SUPFAM" id="SSF56300">
    <property type="entry name" value="Metallo-dependent phosphatases"/>
    <property type="match status" value="1"/>
</dbReference>
<dbReference type="CDD" id="cd00841">
    <property type="entry name" value="MPP_YfcE"/>
    <property type="match status" value="1"/>
</dbReference>
<name>A0ABW8SE20_9CLOT</name>
<protein>
    <recommendedName>
        <fullName evidence="2">Phosphoesterase</fullName>
        <ecNumber evidence="2">3.1.4.-</ecNumber>
    </recommendedName>
</protein>
<dbReference type="Pfam" id="PF12850">
    <property type="entry name" value="Metallophos_2"/>
    <property type="match status" value="1"/>
</dbReference>
<dbReference type="InterPro" id="IPR000979">
    <property type="entry name" value="Phosphodiesterase_MJ0936/Vps29"/>
</dbReference>
<evidence type="ECO:0000313" key="4">
    <source>
        <dbReference type="EMBL" id="MFL0194195.1"/>
    </source>
</evidence>
<dbReference type="EC" id="3.1.4.-" evidence="2"/>
<comment type="cofactor">
    <cofactor evidence="2">
        <name>a divalent metal cation</name>
        <dbReference type="ChEBI" id="CHEBI:60240"/>
    </cofactor>
</comment>
<dbReference type="InterPro" id="IPR041802">
    <property type="entry name" value="MPP_YfcE"/>
</dbReference>
<gene>
    <name evidence="4" type="ORF">ACJDU8_01190</name>
</gene>
<keyword evidence="5" id="KW-1185">Reference proteome</keyword>
<dbReference type="InterPro" id="IPR024654">
    <property type="entry name" value="Calcineurin-like_PHP_lpxH"/>
</dbReference>
<evidence type="ECO:0000313" key="5">
    <source>
        <dbReference type="Proteomes" id="UP001623660"/>
    </source>
</evidence>
<accession>A0ABW8SE20</accession>
<dbReference type="RefSeq" id="WP_406790310.1">
    <property type="nucleotide sequence ID" value="NZ_JBJHZX010000001.1"/>
</dbReference>
<dbReference type="EMBL" id="JBJHZX010000001">
    <property type="protein sequence ID" value="MFL0194195.1"/>
    <property type="molecule type" value="Genomic_DNA"/>
</dbReference>
<dbReference type="Gene3D" id="3.60.21.10">
    <property type="match status" value="1"/>
</dbReference>
<dbReference type="PANTHER" id="PTHR11124">
    <property type="entry name" value="VACUOLAR SORTING PROTEIN VPS29"/>
    <property type="match status" value="1"/>
</dbReference>
<comment type="caution">
    <text evidence="4">The sequence shown here is derived from an EMBL/GenBank/DDBJ whole genome shotgun (WGS) entry which is preliminary data.</text>
</comment>
<sequence>MQIGVVSDTHRYKKFMNKVVEALCNTELVIHLGDNVQDVQEIKKIYTGPVISVKGNCDFNVDVPGEKLEVINGKRFFITHGHRYDVKYSLSRLKYRAMEEKADIVLFGHTHISQIFHEEGMWFINPGSPSVPRDGFNSIVIIDIDKGIISPSIKGI</sequence>
<evidence type="ECO:0000259" key="3">
    <source>
        <dbReference type="Pfam" id="PF12850"/>
    </source>
</evidence>
<organism evidence="4 5">
    <name type="scientific">Candidatus Clostridium eludens</name>
    <dbReference type="NCBI Taxonomy" id="3381663"/>
    <lineage>
        <taxon>Bacteria</taxon>
        <taxon>Bacillati</taxon>
        <taxon>Bacillota</taxon>
        <taxon>Clostridia</taxon>
        <taxon>Eubacteriales</taxon>
        <taxon>Clostridiaceae</taxon>
        <taxon>Clostridium</taxon>
    </lineage>
</organism>
<keyword evidence="2" id="KW-0479">Metal-binding</keyword>
<feature type="domain" description="Calcineurin-like phosphoesterase" evidence="3">
    <location>
        <begin position="1"/>
        <end position="146"/>
    </location>
</feature>
<evidence type="ECO:0000256" key="1">
    <source>
        <dbReference type="ARBA" id="ARBA00008950"/>
    </source>
</evidence>
<dbReference type="Proteomes" id="UP001623660">
    <property type="component" value="Unassembled WGS sequence"/>
</dbReference>
<reference evidence="4 5" key="1">
    <citation type="submission" date="2024-11" db="EMBL/GenBank/DDBJ databases">
        <authorList>
            <person name="Heng Y.C."/>
            <person name="Lim A.C.H."/>
            <person name="Lee J.K.Y."/>
            <person name="Kittelmann S."/>
        </authorList>
    </citation>
    <scope>NUCLEOTIDE SEQUENCE [LARGE SCALE GENOMIC DNA]</scope>
    <source>
        <strain evidence="4 5">WILCCON 0269</strain>
    </source>
</reference>